<dbReference type="EMBL" id="BAAAMQ010000009">
    <property type="protein sequence ID" value="GAA2100691.1"/>
    <property type="molecule type" value="Genomic_DNA"/>
</dbReference>
<dbReference type="InterPro" id="IPR009384">
    <property type="entry name" value="SwrD-like"/>
</dbReference>
<protein>
    <recommendedName>
        <fullName evidence="3">Flagellar protein FlbD</fullName>
    </recommendedName>
</protein>
<evidence type="ECO:0000313" key="1">
    <source>
        <dbReference type="EMBL" id="GAA2100691.1"/>
    </source>
</evidence>
<dbReference type="PANTHER" id="PTHR39185">
    <property type="entry name" value="SWARMING MOTILITY PROTEIN SWRD"/>
    <property type="match status" value="1"/>
</dbReference>
<gene>
    <name evidence="1" type="ORF">GCM10009726_10710</name>
</gene>
<dbReference type="RefSeq" id="WP_231250180.1">
    <property type="nucleotide sequence ID" value="NZ_BAAAMQ010000009.1"/>
</dbReference>
<sequence length="91" mass="9666">MILLTRLSGTAFALNADLIERLDSTPDTVVTLVDGKKYVVAEDLLEVVAQVRAWRAGIIAASAVAEAELPGWTPRSHLAAVSSHPSREGEA</sequence>
<name>A0ABN2WXU7_9ACTN</name>
<accession>A0ABN2WXU7</accession>
<keyword evidence="2" id="KW-1185">Reference proteome</keyword>
<comment type="caution">
    <text evidence="1">The sequence shown here is derived from an EMBL/GenBank/DDBJ whole genome shotgun (WGS) entry which is preliminary data.</text>
</comment>
<reference evidence="1 2" key="1">
    <citation type="journal article" date="2019" name="Int. J. Syst. Evol. Microbiol.">
        <title>The Global Catalogue of Microorganisms (GCM) 10K type strain sequencing project: providing services to taxonomists for standard genome sequencing and annotation.</title>
        <authorList>
            <consortium name="The Broad Institute Genomics Platform"/>
            <consortium name="The Broad Institute Genome Sequencing Center for Infectious Disease"/>
            <person name="Wu L."/>
            <person name="Ma J."/>
        </authorList>
    </citation>
    <scope>NUCLEOTIDE SEQUENCE [LARGE SCALE GENOMIC DNA]</scope>
    <source>
        <strain evidence="1 2">JCM 13813</strain>
    </source>
</reference>
<dbReference type="Proteomes" id="UP001501161">
    <property type="component" value="Unassembled WGS sequence"/>
</dbReference>
<proteinExistence type="predicted"/>
<dbReference type="PANTHER" id="PTHR39185:SF1">
    <property type="entry name" value="SWARMING MOTILITY PROTEIN SWRD"/>
    <property type="match status" value="1"/>
</dbReference>
<organism evidence="1 2">
    <name type="scientific">Nocardioides furvisabuli</name>
    <dbReference type="NCBI Taxonomy" id="375542"/>
    <lineage>
        <taxon>Bacteria</taxon>
        <taxon>Bacillati</taxon>
        <taxon>Actinomycetota</taxon>
        <taxon>Actinomycetes</taxon>
        <taxon>Propionibacteriales</taxon>
        <taxon>Nocardioidaceae</taxon>
        <taxon>Nocardioides</taxon>
    </lineage>
</organism>
<evidence type="ECO:0000313" key="2">
    <source>
        <dbReference type="Proteomes" id="UP001501161"/>
    </source>
</evidence>
<evidence type="ECO:0008006" key="3">
    <source>
        <dbReference type="Google" id="ProtNLM"/>
    </source>
</evidence>
<dbReference type="Pfam" id="PF06289">
    <property type="entry name" value="FlbD"/>
    <property type="match status" value="1"/>
</dbReference>